<comment type="similarity">
    <text evidence="1">Belongs to the adenomatous polyposis coli (APC) family.</text>
</comment>
<dbReference type="Pfam" id="PF16689">
    <property type="entry name" value="APC_N_CC"/>
    <property type="match status" value="1"/>
</dbReference>
<feature type="region of interest" description="Disordered" evidence="4">
    <location>
        <begin position="1019"/>
        <end position="1064"/>
    </location>
</feature>
<dbReference type="InterPro" id="IPR000225">
    <property type="entry name" value="Armadillo"/>
</dbReference>
<feature type="region of interest" description="Disordered" evidence="4">
    <location>
        <begin position="2187"/>
        <end position="2206"/>
    </location>
</feature>
<sequence length="3204" mass="351458">MAVSSYDQLLQQVESLKSENSHLRQELQDNSSHLTKLESEASNMKDVLTQIQTSMQDEETNADVMLTSANVPDSLDQNLNANMSASNVKLRSKTPRSPYSSRSSCSGSSRYSGSSGRSTPRSKLSLEIVARLHELDNERLLILHDVEGEEKEKEWYFSQLKALSQKIDTMPLTETYSLQNDMTRRQLEYEAKQLRDAMHQRLGTVGDMQGKYEARIQRVRLLEREMLRLQQRYDELEREEREENVRRDSGSCDLYMGNGNGNDSTDGGVPTQTDQGSQAAATGIEASRQGVIIRGRDSGFLSDTDGKERKSHDTIVTTVNGTRMVTIATQTSEIYANSSNPYAHLSADNGSMPTAANINVPQSIYHGAWPMDRDSAPIRMIKESVEHQETASMVSFSSSGCSGQRKLSNAQLGTKVEMVYSLLSMLGTHDKDDMSRTLLAMSSSLDSCIAMRQSGCLPLLIQLLHGPDKDSLLGDTRGSKEARVRAAAALHNIVHSHPDEKRRRLEARVLRLLEQIRAYCDSLGENADEEDSKQESTGNRPTPIDHHPGPAVAALMKLSFDEEHRSAMCQLGGLHAIAELLQLDYNINPNTHDQYSVTLRRYAGMALTNLTFGDGANKALLCSLKGCMHALVAQLKSESEDLRQVVASVVRNLSWRADLQSKKVLREVSSVTALMESALQVKKESTLKSILSALWNLSAHCTENKADICAVEGALAFLVETLQYKSASRTLTVIENAGGILRNVSSHIATREEYRQTLRDHNCLQILLSHLASPSLTIVSNACGTLWNLSARNQKDQELLWDLNAVSMLRNLVNSKHKMIAMGSSAALRNLLAARPEFVKSKDFPTKDGMPSLHVRKQRALEADIEKNLADNNPELESPKTHPRDNKSETDVKDSTRILPRRLSLRPKMFSPGTELSRTQDNRHRSRSPRGHSPNRVRPHIMDNRLASERSRSSSIENQELDNDNRNILDNKKEPEDNKKVDSLEKRGGRQKANKASTRSRIAKVMQEVAMHAGITETNKKKELEEKKSVHKKSKPTNVKSVQPAHKKPHCTRSNSFTFTNSDASNLTSRSNSFSFGIDQGNQMYSSNKRTSNESINSVTSDIYPVGAHTRLPYRRPPIDHSFSVDDTLNALSNQPDKRYDYHHAIQKVEDDLEGDMDTTINFSLKYSDESITPGRQSPTVEVYQHDQIQKPSRENYLNVSDHYDRMLRSDGPNKYRLTYDEAENPEEPEFNQYPEEQPIQGKPTTDFTVQCQDCNMPHRHRESMASGHLYSECALYNNQQYRPPAPVNESYKPDFESDRPTNYIQYSDSSASYEDPHDDFACGDQPTDFTQKYATDLPDSFETEHMPPDDSAMQPINPVEDAESNGCTVSAKKHNEKLTNYCLEDTPVCFSNCSSLSSLHSNDIDESGEQIEHPSVIDNTASVRVEDSMPSNKKVQSEMIEDDEDQNASTEEVSGSGTYTPDTTDLHHEDKELKEDNFIEETPLVFSRCSSLSSLSSFELHSLHDDRSSVYSSHRASEVVSPSDLPDSPSEPMIPSPKRIISKPKQTAQQHNILSKLPTALPKPADDASVEFCTEGTPLAFSGATSLSSLSIEGEERIVMDPELKTNHNDSTTATIGTDANTSRQDIADVDLSGETTEAEQSILEDCIFSAMPPKKQTSPKSKVRSKLQKSASSPHTTKHVSFSQHVFSQDAPQTFCTEDTPLNFSTATSLSDLSIEDIEIKQGDDGKMTIGNPTELQSVETRTVEPETPKPAAPEVPEDPRSETSSVLNESDSNMLAECINSAMPKPRINKAKSSYLNKRKAPKISPKPLVRTSHPPPSSSRANSAKGSTMRTPSTVPSLLPVAQSTCIPPIVKSWNTYTPPDTMTTYCTEGTPLNFSTATSMSDLSVDSPQNEDVVNGNTAPKPDQPVSRENLDSVPKMQMNRTMHVMASSGSSPYDSPQAFAVEGTPMSFSRNDSLSSLSCDEDLDLGEHTTTLKGLTSVMQTDVVANPEQSKKMLPKPVMRKTETGVKRMNQSKVGNTSNNVTYNPRRASDEVPANFTVEDTPLCFSRNSSLSSLSDIDNNDGLTENQSEQSADVALPSTNVKSKDMPRNFAVEDTPVCFSRNSSLSSLSLESLNLDPTPSEQALLNDCINAAMPAPKPKNSRQNKGSKLPACQPMIIKPNGNTNGHTHRQIPKPGEFRKEQHEFESERLAKPQGDFELENNPADIVNQSQDQQPPIKRRPLICKPGDSVSKIRLQELEEKESEPRTLKGGKKVYKSPYAQNGRASSVPRSTPSTVTSGIPQRQGTPAGRGRGVSPHTKNAASKANGRGRATSAPATRCSTPTPGSRNSTPPPGTRSAGATPRGTPPRTASPSLRSGAQIARPATTTQRTATASSRTVSTSAIINRSGPNRTPVASGPKAAVAKSAIPRTGSPVKNIPLAGAATKPPLASTATRNTNSAYKRNTTSVNKTTPASGIAKPAVKTTPRKTSTTSNTAPTSRTGSPATRGAAKCASPSTNGNRSGVSSAAASRSSSPAARTTTTRSISGPRVSNNNSRQNSLSRTSSKDSVTSSVASKSPRNSISSPSPKTMSPTPARRQLIKPVSSTSRSIPTRLQMNGKQSPATSKQKQTENSQIAKTNSSKQGTNKANNVTTADKIPQLPKLQKQSTFTKESPSQAGTKAAAANAATGVSNESASKNEEASEVKPTMQRVSPWRRTSPVESRPTELNIAPGKQPNVWKKTRETPELPETQNLSPNSLKLNSGSDTGSSQSSPTKRRYVSKNEYDIPVINYGGNISSPASDASPGEIWVKRENCPINSPTASRPSSLRMGSQEGSIASSPSGSLHRIISPVSQRTSLSGGSSLQNVRSNDSSADYQSSETSEKQEKNDHRKFVALKRNDSLKNKRISTQSINSENEKTQSEGSSPSPTNKHSPRGSPKKNKKKSKNDYGSGSCGAAPNDDHEQQDVKAYDVISDNFEDEGIMGIDMELEPELISDSDLLEDEEEPEEVLDDQHLFEEEEEEEDYDESIFQDDEQYDMTEPEPSKNDAAPQEHPPQEKRQVQHENRLNSFILINDSDNSNEQQVTSPTEQPEPTATQWRRKSSSRENSTESEPASPKPQKMPATRKPPLSNGKPASQTVKPVMVSPFNYTGPLPSKSQQQSSSQQPSQPMSPEGTPTRRTMIPRPVSVRGGGWRPNKKGENEDDDDSSQNGNSRSFMVTSV</sequence>
<dbReference type="GeneID" id="100371477"/>
<feature type="region of interest" description="Disordered" evidence="4">
    <location>
        <begin position="869"/>
        <end position="1000"/>
    </location>
</feature>
<dbReference type="InterPro" id="IPR041257">
    <property type="entry name" value="APC_rep"/>
</dbReference>
<dbReference type="InterPro" id="IPR036149">
    <property type="entry name" value="APC_N_sf"/>
</dbReference>
<feature type="compositionally biased region" description="Polar residues" evidence="4">
    <location>
        <begin position="2435"/>
        <end position="2458"/>
    </location>
</feature>
<feature type="compositionally biased region" description="Polar residues" evidence="4">
    <location>
        <begin position="2587"/>
        <end position="2637"/>
    </location>
</feature>
<feature type="compositionally biased region" description="Polar residues" evidence="4">
    <location>
        <begin position="1822"/>
        <end position="1840"/>
    </location>
</feature>
<evidence type="ECO:0000313" key="6">
    <source>
        <dbReference type="Proteomes" id="UP000694865"/>
    </source>
</evidence>
<feature type="compositionally biased region" description="Low complexity" evidence="4">
    <location>
        <begin position="95"/>
        <end position="122"/>
    </location>
</feature>
<feature type="region of interest" description="Disordered" evidence="4">
    <location>
        <begin position="1510"/>
        <end position="1533"/>
    </location>
</feature>
<feature type="compositionally biased region" description="Low complexity" evidence="4">
    <location>
        <begin position="1519"/>
        <end position="1532"/>
    </location>
</feature>
<dbReference type="PANTHER" id="PTHR12607">
    <property type="entry name" value="ADENOMATOUS POLYPOSIS COLI PROTEIN FAMILY"/>
    <property type="match status" value="1"/>
</dbReference>
<feature type="compositionally biased region" description="Basic and acidic residues" evidence="4">
    <location>
        <begin position="3037"/>
        <end position="3049"/>
    </location>
</feature>
<feature type="compositionally biased region" description="Polar residues" evidence="4">
    <location>
        <begin position="2733"/>
        <end position="2745"/>
    </location>
</feature>
<feature type="compositionally biased region" description="Basic and acidic residues" evidence="4">
    <location>
        <begin position="877"/>
        <end position="896"/>
    </location>
</feature>
<feature type="domain" description="Adenomatous polyposis coli N-terminal dimerisation" evidence="5">
    <location>
        <begin position="4"/>
        <end position="54"/>
    </location>
</feature>
<feature type="compositionally biased region" description="Acidic residues" evidence="4">
    <location>
        <begin position="3000"/>
        <end position="3023"/>
    </location>
</feature>
<feature type="region of interest" description="Disordered" evidence="4">
    <location>
        <begin position="2055"/>
        <end position="2082"/>
    </location>
</feature>
<dbReference type="InterPro" id="IPR009223">
    <property type="entry name" value="APC_rpt"/>
</dbReference>
<feature type="compositionally biased region" description="Low complexity" evidence="4">
    <location>
        <begin position="2055"/>
        <end position="2069"/>
    </location>
</feature>
<dbReference type="Pfam" id="PF11414">
    <property type="entry name" value="Suppressor_APC"/>
    <property type="match status" value="1"/>
</dbReference>
<dbReference type="SUPFAM" id="SSF48371">
    <property type="entry name" value="ARM repeat"/>
    <property type="match status" value="1"/>
</dbReference>
<dbReference type="InterPro" id="IPR026818">
    <property type="entry name" value="Apc_fam"/>
</dbReference>
<feature type="compositionally biased region" description="Basic residues" evidence="4">
    <location>
        <begin position="924"/>
        <end position="939"/>
    </location>
</feature>
<feature type="compositionally biased region" description="Low complexity" evidence="4">
    <location>
        <begin position="2505"/>
        <end position="2578"/>
    </location>
</feature>
<evidence type="ECO:0000313" key="7">
    <source>
        <dbReference type="RefSeq" id="XP_002738523.1"/>
    </source>
</evidence>
<feature type="compositionally biased region" description="Low complexity" evidence="4">
    <location>
        <begin position="2271"/>
        <end position="2283"/>
    </location>
</feature>
<feature type="compositionally biased region" description="Basic and acidic residues" evidence="4">
    <location>
        <begin position="2239"/>
        <end position="2252"/>
    </location>
</feature>
<feature type="region of interest" description="Disordered" evidence="4">
    <location>
        <begin position="524"/>
        <end position="547"/>
    </location>
</feature>
<feature type="compositionally biased region" description="Polar residues" evidence="4">
    <location>
        <begin position="2070"/>
        <end position="2082"/>
    </location>
</feature>
<evidence type="ECO:0000256" key="4">
    <source>
        <dbReference type="SAM" id="MobiDB-lite"/>
    </source>
</evidence>
<feature type="compositionally biased region" description="Acidic residues" evidence="4">
    <location>
        <begin position="2959"/>
        <end position="2993"/>
    </location>
</feature>
<dbReference type="SMART" id="SM00185">
    <property type="entry name" value="ARM"/>
    <property type="match status" value="7"/>
</dbReference>
<dbReference type="RefSeq" id="XP_002738523.1">
    <property type="nucleotide sequence ID" value="XM_002738477.2"/>
</dbReference>
<feature type="compositionally biased region" description="Polar residues" evidence="4">
    <location>
        <begin position="2904"/>
        <end position="2914"/>
    </location>
</feature>
<feature type="region of interest" description="Disordered" evidence="4">
    <location>
        <begin position="1726"/>
        <end position="1775"/>
    </location>
</feature>
<feature type="compositionally biased region" description="Polar residues" evidence="4">
    <location>
        <begin position="1670"/>
        <end position="1681"/>
    </location>
</feature>
<feature type="region of interest" description="Disordered" evidence="4">
    <location>
        <begin position="1882"/>
        <end position="1914"/>
    </location>
</feature>
<feature type="compositionally biased region" description="Low complexity" evidence="4">
    <location>
        <begin position="2363"/>
        <end position="2389"/>
    </location>
</feature>
<dbReference type="InterPro" id="IPR009224">
    <property type="entry name" value="SAMP"/>
</dbReference>
<feature type="region of interest" description="Disordered" evidence="4">
    <location>
        <begin position="85"/>
        <end position="122"/>
    </location>
</feature>
<dbReference type="Proteomes" id="UP000694865">
    <property type="component" value="Unplaced"/>
</dbReference>
<feature type="compositionally biased region" description="Polar residues" evidence="4">
    <location>
        <begin position="2319"/>
        <end position="2334"/>
    </location>
</feature>
<protein>
    <submittedName>
        <fullName evidence="7">Adenomatous polyposis coli protein</fullName>
    </submittedName>
</protein>
<feature type="compositionally biased region" description="Polar residues" evidence="4">
    <location>
        <begin position="2648"/>
        <end position="2660"/>
    </location>
</feature>
<dbReference type="Pfam" id="PF05923">
    <property type="entry name" value="APC_r"/>
    <property type="match status" value="8"/>
</dbReference>
<feature type="compositionally biased region" description="Basic residues" evidence="4">
    <location>
        <begin position="2915"/>
        <end position="2928"/>
    </location>
</feature>
<dbReference type="InterPro" id="IPR032038">
    <property type="entry name" value="APC_N"/>
</dbReference>
<feature type="compositionally biased region" description="Low complexity" evidence="4">
    <location>
        <begin position="3137"/>
        <end position="3155"/>
    </location>
</feature>
<dbReference type="Pfam" id="PF05924">
    <property type="entry name" value="SAMP"/>
    <property type="match status" value="1"/>
</dbReference>
<feature type="compositionally biased region" description="Basic and acidic residues" evidence="4">
    <location>
        <begin position="2942"/>
        <end position="2952"/>
    </location>
</feature>
<feature type="compositionally biased region" description="Polar residues" evidence="4">
    <location>
        <begin position="1448"/>
        <end position="1464"/>
    </location>
</feature>
<feature type="compositionally biased region" description="Basic and acidic residues" evidence="4">
    <location>
        <begin position="2864"/>
        <end position="2886"/>
    </location>
</feature>
<feature type="compositionally biased region" description="Polar residues" evidence="4">
    <location>
        <begin position="1882"/>
        <end position="1903"/>
    </location>
</feature>
<keyword evidence="6" id="KW-1185">Reference proteome</keyword>
<dbReference type="Pfam" id="PF18797">
    <property type="entry name" value="APC_rep"/>
    <property type="match status" value="1"/>
</dbReference>
<feature type="compositionally biased region" description="Polar residues" evidence="4">
    <location>
        <begin position="3058"/>
        <end position="3080"/>
    </location>
</feature>
<feature type="region of interest" description="Disordered" evidence="4">
    <location>
        <begin position="236"/>
        <end position="275"/>
    </location>
</feature>
<dbReference type="Gene3D" id="1.10.287.450">
    <property type="entry name" value="Helix hairpin bin"/>
    <property type="match status" value="1"/>
</dbReference>
<feature type="region of interest" description="Disordered" evidence="4">
    <location>
        <begin position="1652"/>
        <end position="1681"/>
    </location>
</feature>
<feature type="compositionally biased region" description="Basic and acidic residues" evidence="4">
    <location>
        <begin position="963"/>
        <end position="988"/>
    </location>
</feature>
<dbReference type="InterPro" id="IPR026831">
    <property type="entry name" value="APC_dom"/>
</dbReference>
<dbReference type="SUPFAM" id="SSF58050">
    <property type="entry name" value="N-terminal coiled coil domain from apc"/>
    <property type="match status" value="1"/>
</dbReference>
<dbReference type="Gene3D" id="1.25.10.10">
    <property type="entry name" value="Leucine-rich Repeat Variant"/>
    <property type="match status" value="1"/>
</dbReference>
<dbReference type="Pfam" id="PF00514">
    <property type="entry name" value="Arm"/>
    <property type="match status" value="1"/>
</dbReference>
<feature type="region of interest" description="Disordered" evidence="4">
    <location>
        <begin position="1796"/>
        <end position="1840"/>
    </location>
</feature>
<feature type="region of interest" description="Disordered" evidence="4">
    <location>
        <begin position="1406"/>
        <end position="1467"/>
    </location>
</feature>
<reference evidence="7" key="1">
    <citation type="submission" date="2025-08" db="UniProtKB">
        <authorList>
            <consortium name="RefSeq"/>
        </authorList>
    </citation>
    <scope>IDENTIFICATION</scope>
    <source>
        <tissue evidence="7">Testes</tissue>
    </source>
</reference>
<feature type="compositionally biased region" description="Low complexity" evidence="4">
    <location>
        <begin position="2746"/>
        <end position="2756"/>
    </location>
</feature>
<feature type="compositionally biased region" description="Polar residues" evidence="4">
    <location>
        <begin position="1733"/>
        <end position="1743"/>
    </location>
</feature>
<feature type="compositionally biased region" description="Basic and acidic residues" evidence="4">
    <location>
        <begin position="236"/>
        <end position="250"/>
    </location>
</feature>
<feature type="region of interest" description="Disordered" evidence="4">
    <location>
        <begin position="2211"/>
        <end position="3204"/>
    </location>
</feature>
<feature type="compositionally biased region" description="Low complexity" evidence="4">
    <location>
        <begin position="2467"/>
        <end position="2479"/>
    </location>
</feature>
<evidence type="ECO:0000256" key="1">
    <source>
        <dbReference type="ARBA" id="ARBA00009051"/>
    </source>
</evidence>
<dbReference type="InterPro" id="IPR016024">
    <property type="entry name" value="ARM-type_fold"/>
</dbReference>
<feature type="compositionally biased region" description="Polar residues" evidence="4">
    <location>
        <begin position="2799"/>
        <end position="2826"/>
    </location>
</feature>
<dbReference type="PANTHER" id="PTHR12607:SF12">
    <property type="entry name" value="APC-LIKE, ISOFORM A-RELATED"/>
    <property type="match status" value="1"/>
</dbReference>
<evidence type="ECO:0000256" key="2">
    <source>
        <dbReference type="ARBA" id="ARBA00022687"/>
    </source>
</evidence>
<feature type="compositionally biased region" description="Low complexity" evidence="4">
    <location>
        <begin position="2661"/>
        <end position="2679"/>
    </location>
</feature>
<feature type="compositionally biased region" description="Basic and acidic residues" evidence="4">
    <location>
        <begin position="940"/>
        <end position="952"/>
    </location>
</feature>
<organism evidence="6 7">
    <name type="scientific">Saccoglossus kowalevskii</name>
    <name type="common">Acorn worm</name>
    <dbReference type="NCBI Taxonomy" id="10224"/>
    <lineage>
        <taxon>Eukaryota</taxon>
        <taxon>Metazoa</taxon>
        <taxon>Hemichordata</taxon>
        <taxon>Enteropneusta</taxon>
        <taxon>Harrimaniidae</taxon>
        <taxon>Saccoglossus</taxon>
    </lineage>
</organism>
<feature type="compositionally biased region" description="Basic and acidic residues" evidence="4">
    <location>
        <begin position="1019"/>
        <end position="1028"/>
    </location>
</feature>
<feature type="compositionally biased region" description="Polar residues" evidence="4">
    <location>
        <begin position="1765"/>
        <end position="1775"/>
    </location>
</feature>
<name>A0ABM0GVY9_SACKO</name>
<dbReference type="Gene3D" id="1.20.5.10">
    <property type="match status" value="1"/>
</dbReference>
<evidence type="ECO:0000259" key="5">
    <source>
        <dbReference type="Pfam" id="PF16689"/>
    </source>
</evidence>
<evidence type="ECO:0000256" key="3">
    <source>
        <dbReference type="ARBA" id="ARBA00023054"/>
    </source>
</evidence>
<feature type="compositionally biased region" description="Polar residues" evidence="4">
    <location>
        <begin position="3191"/>
        <end position="3204"/>
    </location>
</feature>
<keyword evidence="2" id="KW-0879">Wnt signaling pathway</keyword>
<keyword evidence="3" id="KW-0175">Coiled coil</keyword>
<dbReference type="SUPFAM" id="SSF82931">
    <property type="entry name" value="Tumor suppressor gene product Apc"/>
    <property type="match status" value="1"/>
</dbReference>
<feature type="compositionally biased region" description="Basic and acidic residues" evidence="4">
    <location>
        <begin position="2187"/>
        <end position="2196"/>
    </location>
</feature>
<proteinExistence type="inferred from homology"/>
<accession>A0ABM0GVY9</accession>
<feature type="compositionally biased region" description="Polar residues" evidence="4">
    <location>
        <begin position="2834"/>
        <end position="2863"/>
    </location>
</feature>
<gene>
    <name evidence="7" type="primary">apc</name>
</gene>
<feature type="compositionally biased region" description="Polar residues" evidence="4">
    <location>
        <begin position="1052"/>
        <end position="1064"/>
    </location>
</feature>
<dbReference type="InterPro" id="IPR011989">
    <property type="entry name" value="ARM-like"/>
</dbReference>